<reference evidence="1" key="1">
    <citation type="submission" date="2016-12" db="EMBL/GenBank/DDBJ databases">
        <authorList>
            <person name="Moulin L."/>
        </authorList>
    </citation>
    <scope>NUCLEOTIDE SEQUENCE [LARGE SCALE GENOMIC DNA]</scope>
    <source>
        <strain evidence="1">STM 7183</strain>
    </source>
</reference>
<evidence type="ECO:0008006" key="3">
    <source>
        <dbReference type="Google" id="ProtNLM"/>
    </source>
</evidence>
<gene>
    <name evidence="1" type="ORF">BN2476_1150046</name>
</gene>
<comment type="caution">
    <text evidence="1">The sequence shown here is derived from an EMBL/GenBank/DDBJ whole genome shotgun (WGS) entry which is preliminary data.</text>
</comment>
<dbReference type="EMBL" id="CYGY02000115">
    <property type="protein sequence ID" value="SIT51332.1"/>
    <property type="molecule type" value="Genomic_DNA"/>
</dbReference>
<name>A0A1N7SV30_9BURK</name>
<dbReference type="InterPro" id="IPR019660">
    <property type="entry name" value="Put_sensory_transdc_reg_YbjN"/>
</dbReference>
<dbReference type="RefSeq" id="WP_143811175.1">
    <property type="nucleotide sequence ID" value="NZ_CYGY02000115.1"/>
</dbReference>
<protein>
    <recommendedName>
        <fullName evidence="3">Sensory transduction regulator</fullName>
    </recommendedName>
</protein>
<evidence type="ECO:0000313" key="1">
    <source>
        <dbReference type="EMBL" id="SIT51332.1"/>
    </source>
</evidence>
<accession>A0A1N7SV30</accession>
<dbReference type="AlphaFoldDB" id="A0A1N7SV30"/>
<proteinExistence type="predicted"/>
<dbReference type="OrthoDB" id="9095917at2"/>
<dbReference type="Pfam" id="PF10722">
    <property type="entry name" value="YbjN"/>
    <property type="match status" value="1"/>
</dbReference>
<keyword evidence="2" id="KW-1185">Reference proteome</keyword>
<organism evidence="1 2">
    <name type="scientific">Paraburkholderia piptadeniae</name>
    <dbReference type="NCBI Taxonomy" id="1701573"/>
    <lineage>
        <taxon>Bacteria</taxon>
        <taxon>Pseudomonadati</taxon>
        <taxon>Pseudomonadota</taxon>
        <taxon>Betaproteobacteria</taxon>
        <taxon>Burkholderiales</taxon>
        <taxon>Burkholderiaceae</taxon>
        <taxon>Paraburkholderia</taxon>
    </lineage>
</organism>
<sequence length="163" mass="18075">MKKIFEESAVTIETLDAHLRDSGVVPYDVQPDVIRLRTEQGIAYRVFLIPDRKFIRFATYLPLNRQAPVEQKHELARRLNEDVFLPVFTIDFDGDLAVSYVLPFGGGGLIAGNFMSIVNRFASLLEFVVETYNSDGLIDFGAPTTVPAVADAESAPTSGELLH</sequence>
<dbReference type="Proteomes" id="UP000195569">
    <property type="component" value="Unassembled WGS sequence"/>
</dbReference>
<evidence type="ECO:0000313" key="2">
    <source>
        <dbReference type="Proteomes" id="UP000195569"/>
    </source>
</evidence>